<organism evidence="5 6">
    <name type="scientific">Flavobacterium circumlabens</name>
    <dbReference type="NCBI Taxonomy" id="2133765"/>
    <lineage>
        <taxon>Bacteria</taxon>
        <taxon>Pseudomonadati</taxon>
        <taxon>Bacteroidota</taxon>
        <taxon>Flavobacteriia</taxon>
        <taxon>Flavobacteriales</taxon>
        <taxon>Flavobacteriaceae</taxon>
        <taxon>Flavobacterium</taxon>
    </lineage>
</organism>
<dbReference type="PROSITE" id="PS01133">
    <property type="entry name" value="UPF0017"/>
    <property type="match status" value="1"/>
</dbReference>
<dbReference type="Pfam" id="PF00561">
    <property type="entry name" value="Abhydrolase_1"/>
    <property type="match status" value="1"/>
</dbReference>
<protein>
    <recommendedName>
        <fullName evidence="4">AB hydrolase-1 domain-containing protein</fullName>
    </recommendedName>
</protein>
<dbReference type="InterPro" id="IPR012020">
    <property type="entry name" value="ABHD4"/>
</dbReference>
<dbReference type="PIRSF" id="PIRSF005211">
    <property type="entry name" value="Ab_hydro_YheT"/>
    <property type="match status" value="1"/>
</dbReference>
<sequence length="343" mass="39547">MLIHFIDLYYVPIYFPIMPIIEQSEYNSPSIIHRNRHVSTIYAALFKRFDAPGYTREKQELKDGDFINIDFIIKDPKKAVILCHGLEGDSRRTYNNSCAVYFQEKDFSVFAWNNRTCGGEMNRLPRLYHHGAVDDLDEVVQFVLQKGFEEVYLIGYSMGGVQLLNYFGWTKMDARIKAGVCISVPTHIATSAEVLKQGFNKVYLKNFTIDIKRKLKHKAAQFPDFINSDQIDSISSFDEVDHYFTAPLHGFASRDDYYQRVSPEFSLKNITTPVLIINSLDDPFLGERCYPRAIAQDSAYVYLETPKYGGHCAFPLRNSVHSYAEKRAYSFFESFQPVAIFKA</sequence>
<evidence type="ECO:0000259" key="4">
    <source>
        <dbReference type="Pfam" id="PF00561"/>
    </source>
</evidence>
<dbReference type="Gene3D" id="3.40.50.1820">
    <property type="entry name" value="alpha/beta hydrolase"/>
    <property type="match status" value="1"/>
</dbReference>
<dbReference type="SUPFAM" id="SSF53474">
    <property type="entry name" value="alpha/beta-Hydrolases"/>
    <property type="match status" value="1"/>
</dbReference>
<gene>
    <name evidence="5" type="ORF">EV142_102734</name>
</gene>
<accession>A0ABY2B3J0</accession>
<name>A0ABY2B3J0_9FLAO</name>
<dbReference type="PANTHER" id="PTHR10794">
    <property type="entry name" value="ABHYDROLASE DOMAIN-CONTAINING PROTEIN"/>
    <property type="match status" value="1"/>
</dbReference>
<feature type="domain" description="AB hydrolase-1" evidence="4">
    <location>
        <begin position="79"/>
        <end position="314"/>
    </location>
</feature>
<comment type="similarity">
    <text evidence="1">Belongs to the AB hydrolase superfamily. AB hydrolase 4 family.</text>
</comment>
<dbReference type="InterPro" id="IPR050960">
    <property type="entry name" value="AB_hydrolase_4_sf"/>
</dbReference>
<evidence type="ECO:0000313" key="5">
    <source>
        <dbReference type="EMBL" id="TCN60114.1"/>
    </source>
</evidence>
<evidence type="ECO:0000256" key="2">
    <source>
        <dbReference type="ARBA" id="ARBA00022487"/>
    </source>
</evidence>
<dbReference type="PANTHER" id="PTHR10794:SF94">
    <property type="entry name" value="ESTERASE YHET-RELATED"/>
    <property type="match status" value="1"/>
</dbReference>
<dbReference type="InterPro" id="IPR000073">
    <property type="entry name" value="AB_hydrolase_1"/>
</dbReference>
<evidence type="ECO:0000313" key="6">
    <source>
        <dbReference type="Proteomes" id="UP000295270"/>
    </source>
</evidence>
<keyword evidence="6" id="KW-1185">Reference proteome</keyword>
<evidence type="ECO:0000256" key="3">
    <source>
        <dbReference type="ARBA" id="ARBA00022801"/>
    </source>
</evidence>
<keyword evidence="3" id="KW-0378">Hydrolase</keyword>
<dbReference type="Proteomes" id="UP000295270">
    <property type="component" value="Unassembled WGS sequence"/>
</dbReference>
<dbReference type="InterPro" id="IPR029058">
    <property type="entry name" value="AB_hydrolase_fold"/>
</dbReference>
<reference evidence="5 6" key="1">
    <citation type="journal article" date="2015" name="Stand. Genomic Sci.">
        <title>Genomic Encyclopedia of Bacterial and Archaeal Type Strains, Phase III: the genomes of soil and plant-associated and newly described type strains.</title>
        <authorList>
            <person name="Whitman W.B."/>
            <person name="Woyke T."/>
            <person name="Klenk H.P."/>
            <person name="Zhou Y."/>
            <person name="Lilburn T.G."/>
            <person name="Beck B.J."/>
            <person name="De Vos P."/>
            <person name="Vandamme P."/>
            <person name="Eisen J.A."/>
            <person name="Garrity G."/>
            <person name="Hugenholtz P."/>
            <person name="Kyrpides N.C."/>
        </authorList>
    </citation>
    <scope>NUCLEOTIDE SEQUENCE [LARGE SCALE GENOMIC DNA]</scope>
    <source>
        <strain evidence="5 6">P5626</strain>
    </source>
</reference>
<keyword evidence="2" id="KW-0719">Serine esterase</keyword>
<evidence type="ECO:0000256" key="1">
    <source>
        <dbReference type="ARBA" id="ARBA00010884"/>
    </source>
</evidence>
<comment type="caution">
    <text evidence="5">The sequence shown here is derived from an EMBL/GenBank/DDBJ whole genome shotgun (WGS) entry which is preliminary data.</text>
</comment>
<dbReference type="InterPro" id="IPR000952">
    <property type="entry name" value="AB_hydrolase_4_CS"/>
</dbReference>
<dbReference type="EMBL" id="SLWA01000002">
    <property type="protein sequence ID" value="TCN60114.1"/>
    <property type="molecule type" value="Genomic_DNA"/>
</dbReference>
<proteinExistence type="inferred from homology"/>